<sequence>MNWISQIPSILFTFLIVTSLAVGGATGHVQSGAQGTVADSEIFEEVGDIVKIPVRVSPHDTATVNISRKQYSAEVTATDQDGDGQIQIRINTFETQTSGNPSGYSVSSPDHLREVSQRGDNGLTEGEYDIAVDGNAPDSTLSLSSGVFQPGQLHTLPASEKISKTNVIRNGSPTPSQIARGDILIAEFEAEGIMGVGRFDDPPGNNGIVAVDSTVGTKTAHTVQVQGEGANTSFREMRISYDNAANELPSDLVKLNITHAGVDSDQDGQIDRSFISSIVNVNTNSEGIIKITTTDQQTVSGSETVLLRYENVTNPSRPGAYPATISLGPNRIDTTVEYGPAATGNLGNGLNVKASTTSSNRFVAPLPFKYFTSPDDDRLYVAMDTSGLNNVTRESISLRLSQSRKEGPIAAKKSATNATLVEPTANMAIANDQWQAGSEPLEITGTTTLAPNTDIWIRVRSGTDVPSPWIYHYPTSVQPNRTFEADITEDRIEANEPVYVSTVTRTGPVGPEEIVNVTNRTEQN</sequence>
<proteinExistence type="predicted"/>
<keyword evidence="3" id="KW-1185">Reference proteome</keyword>
<protein>
    <recommendedName>
        <fullName evidence="1">DUF7827 domain-containing protein</fullName>
    </recommendedName>
</protein>
<comment type="caution">
    <text evidence="2">The sequence shown here is derived from an EMBL/GenBank/DDBJ whole genome shotgun (WGS) entry which is preliminary data.</text>
</comment>
<gene>
    <name evidence="2" type="ORF">BDK61_4650</name>
</gene>
<dbReference type="AlphaFoldDB" id="A0A495QRA1"/>
<reference evidence="2 3" key="1">
    <citation type="submission" date="2018-10" db="EMBL/GenBank/DDBJ databases">
        <title>Genomic Encyclopedia of Archaeal and Bacterial Type Strains, Phase II (KMG-II): from individual species to whole genera.</title>
        <authorList>
            <person name="Goeker M."/>
        </authorList>
    </citation>
    <scope>NUCLEOTIDE SEQUENCE [LARGE SCALE GENOMIC DNA]</scope>
    <source>
        <strain evidence="2 3">DSM 11927</strain>
    </source>
</reference>
<name>A0A495QRA1_9EURY</name>
<dbReference type="RefSeq" id="WP_121304771.1">
    <property type="nucleotide sequence ID" value="NZ_RBWW01000003.1"/>
</dbReference>
<feature type="domain" description="DUF7827" evidence="1">
    <location>
        <begin position="37"/>
        <end position="128"/>
    </location>
</feature>
<evidence type="ECO:0000313" key="3">
    <source>
        <dbReference type="Proteomes" id="UP000268233"/>
    </source>
</evidence>
<accession>A0A495QRA1</accession>
<dbReference type="Proteomes" id="UP000268233">
    <property type="component" value="Unassembled WGS sequence"/>
</dbReference>
<dbReference type="Pfam" id="PF25162">
    <property type="entry name" value="DUF7827"/>
    <property type="match status" value="1"/>
</dbReference>
<dbReference type="EMBL" id="RBWW01000003">
    <property type="protein sequence ID" value="RKS76019.1"/>
    <property type="molecule type" value="Genomic_DNA"/>
</dbReference>
<evidence type="ECO:0000313" key="2">
    <source>
        <dbReference type="EMBL" id="RKS76019.1"/>
    </source>
</evidence>
<organism evidence="2 3">
    <name type="scientific">Haloarcula quadrata</name>
    <dbReference type="NCBI Taxonomy" id="182779"/>
    <lineage>
        <taxon>Archaea</taxon>
        <taxon>Methanobacteriati</taxon>
        <taxon>Methanobacteriota</taxon>
        <taxon>Stenosarchaea group</taxon>
        <taxon>Halobacteria</taxon>
        <taxon>Halobacteriales</taxon>
        <taxon>Haloarculaceae</taxon>
        <taxon>Haloarcula</taxon>
    </lineage>
</organism>
<evidence type="ECO:0000259" key="1">
    <source>
        <dbReference type="Pfam" id="PF25162"/>
    </source>
</evidence>
<dbReference type="InterPro" id="IPR057149">
    <property type="entry name" value="DUF7827"/>
</dbReference>